<evidence type="ECO:0000256" key="1">
    <source>
        <dbReference type="ARBA" id="ARBA00000439"/>
    </source>
</evidence>
<evidence type="ECO:0000256" key="3">
    <source>
        <dbReference type="ARBA" id="ARBA00005684"/>
    </source>
</evidence>
<evidence type="ECO:0000256" key="2">
    <source>
        <dbReference type="ARBA" id="ARBA00004496"/>
    </source>
</evidence>
<evidence type="ECO:0000256" key="9">
    <source>
        <dbReference type="ARBA" id="ARBA00023277"/>
    </source>
</evidence>
<gene>
    <name evidence="12" type="primary">malQ</name>
    <name evidence="12" type="ORF">H359_0517</name>
</gene>
<comment type="caution">
    <text evidence="12">The sequence shown here is derived from an EMBL/GenBank/DDBJ whole genome shotgun (WGS) entry which is preliminary data.</text>
</comment>
<dbReference type="PANTHER" id="PTHR32518:SF3">
    <property type="entry name" value="4-ALPHA-GLUCANOTRANSFERASE"/>
    <property type="match status" value="1"/>
</dbReference>
<keyword evidence="8 12" id="KW-0808">Transferase</keyword>
<dbReference type="EC" id="2.4.1.25" evidence="4"/>
<proteinExistence type="inferred from homology"/>
<evidence type="ECO:0000256" key="11">
    <source>
        <dbReference type="ARBA" id="ARBA00031501"/>
    </source>
</evidence>
<name>A0ABN0MZI7_9CHLA</name>
<evidence type="ECO:0000256" key="10">
    <source>
        <dbReference type="ARBA" id="ARBA00031423"/>
    </source>
</evidence>
<protein>
    <recommendedName>
        <fullName evidence="5">4-alpha-glucanotransferase</fullName>
        <ecNumber evidence="4">2.4.1.25</ecNumber>
    </recommendedName>
    <alternativeName>
        <fullName evidence="10">Amylomaltase</fullName>
    </alternativeName>
    <alternativeName>
        <fullName evidence="11">Disproportionating enzyme</fullName>
    </alternativeName>
</protein>
<evidence type="ECO:0000256" key="4">
    <source>
        <dbReference type="ARBA" id="ARBA00012560"/>
    </source>
</evidence>
<dbReference type="EMBL" id="APJW01000002">
    <property type="protein sequence ID" value="EQM62668.1"/>
    <property type="molecule type" value="Genomic_DNA"/>
</dbReference>
<keyword evidence="7 12" id="KW-0328">Glycosyltransferase</keyword>
<sequence length="529" mass="61792">MTSLSKALRYIQDSPARHAWQTVGILPKHGICVPLFSLHTENSCGIGEFLDLIPLIEWCKQHKFQIIQLLPLNDTGEDTSPYNSISSVALNPMHLSLTALPYVQDVSYANIKLKRMQQLCSLPYVHYHAVKTAKWDFLRSYYRLAKARKLNYEQFEIFKEKERYWLAPYCLFRTIKARLHGAPINTWPTHFTDINNFAQLQERFSEDTTFFAYLQYLCFEQMIQVRKCADSEKILLMGDLPILISKDSCDVWYHRSFFCSSNSVGAPPDLYNHAGQNWHLPVYNRDNLAKDSYKWWKSRLRYAENFYSLYRIDHIVGLFRLWIWDKKGNGRFDPEHPKDYLPQGIDLLSQLLRSSRMLPIGEDLGSIPDDIKKNLEQLAVCGTRIPRWERRWSEDGGFIPMDQYSPLSVTALSTHDSDTLSLWWRHSPSEARLFAKFLDIPFSHTLSAEHQAYILQCSHHSSSIFHINLLNDYLAMCPDLVSKDLKYERINLPGKVSKNNWVYRVKPSLKEMAKHEALNTYINYILSNS</sequence>
<dbReference type="Pfam" id="PF02446">
    <property type="entry name" value="Glyco_hydro_77"/>
    <property type="match status" value="1"/>
</dbReference>
<dbReference type="GO" id="GO:0004134">
    <property type="term" value="F:4-alpha-glucanotransferase activity"/>
    <property type="evidence" value="ECO:0007669"/>
    <property type="project" value="UniProtKB-EC"/>
</dbReference>
<evidence type="ECO:0000256" key="8">
    <source>
        <dbReference type="ARBA" id="ARBA00022679"/>
    </source>
</evidence>
<evidence type="ECO:0000256" key="5">
    <source>
        <dbReference type="ARBA" id="ARBA00020295"/>
    </source>
</evidence>
<comment type="similarity">
    <text evidence="3">Belongs to the disproportionating enzyme family.</text>
</comment>
<dbReference type="PANTHER" id="PTHR32518">
    <property type="match status" value="1"/>
</dbReference>
<keyword evidence="6" id="KW-0963">Cytoplasm</keyword>
<dbReference type="SUPFAM" id="SSF51445">
    <property type="entry name" value="(Trans)glycosidases"/>
    <property type="match status" value="1"/>
</dbReference>
<evidence type="ECO:0000256" key="7">
    <source>
        <dbReference type="ARBA" id="ARBA00022676"/>
    </source>
</evidence>
<keyword evidence="9" id="KW-0119">Carbohydrate metabolism</keyword>
<dbReference type="InterPro" id="IPR003385">
    <property type="entry name" value="Glyco_hydro_77"/>
</dbReference>
<dbReference type="Proteomes" id="UP000016064">
    <property type="component" value="Unassembled WGS sequence"/>
</dbReference>
<dbReference type="Gene3D" id="3.20.20.80">
    <property type="entry name" value="Glycosidases"/>
    <property type="match status" value="1"/>
</dbReference>
<accession>A0ABN0MZI7</accession>
<reference evidence="12 13" key="1">
    <citation type="submission" date="2013-07" db="EMBL/GenBank/DDBJ databases">
        <title>Isolation of a new Chlamydia species from the feral Sacred Ibis (Threskiornis aethiopicus): Chlamydia ibidis.</title>
        <authorList>
            <person name="Vorimore F."/>
            <person name="Hsia R.-C."/>
            <person name="Huot-Creasy H."/>
            <person name="Bastian S."/>
            <person name="Deruyter L."/>
            <person name="Passet A."/>
            <person name="Sachse K."/>
            <person name="Bavoil P."/>
            <person name="Myers G."/>
            <person name="Laroucau K."/>
        </authorList>
    </citation>
    <scope>NUCLEOTIDE SEQUENCE [LARGE SCALE GENOMIC DNA]</scope>
    <source>
        <strain evidence="12 13">10-1398/6</strain>
    </source>
</reference>
<dbReference type="RefSeq" id="WP_020370075.1">
    <property type="nucleotide sequence ID" value="NZ_APJW01000002.1"/>
</dbReference>
<evidence type="ECO:0000256" key="6">
    <source>
        <dbReference type="ARBA" id="ARBA00022490"/>
    </source>
</evidence>
<keyword evidence="13" id="KW-1185">Reference proteome</keyword>
<dbReference type="InterPro" id="IPR017853">
    <property type="entry name" value="GH"/>
</dbReference>
<organism evidence="12 13">
    <name type="scientific">Chlamydia ibidis 10-1398/6</name>
    <dbReference type="NCBI Taxonomy" id="1046581"/>
    <lineage>
        <taxon>Bacteria</taxon>
        <taxon>Pseudomonadati</taxon>
        <taxon>Chlamydiota</taxon>
        <taxon>Chlamydiia</taxon>
        <taxon>Chlamydiales</taxon>
        <taxon>Chlamydiaceae</taxon>
        <taxon>Chlamydia/Chlamydophila group</taxon>
        <taxon>Chlamydia</taxon>
    </lineage>
</organism>
<evidence type="ECO:0000313" key="12">
    <source>
        <dbReference type="EMBL" id="EQM62668.1"/>
    </source>
</evidence>
<comment type="catalytic activity">
    <reaction evidence="1">
        <text>Transfers a segment of a (1-&gt;4)-alpha-D-glucan to a new position in an acceptor, which may be glucose or a (1-&gt;4)-alpha-D-glucan.</text>
        <dbReference type="EC" id="2.4.1.25"/>
    </reaction>
</comment>
<dbReference type="NCBIfam" id="NF011081">
    <property type="entry name" value="PRK14508.1-4"/>
    <property type="match status" value="1"/>
</dbReference>
<comment type="subcellular location">
    <subcellularLocation>
        <location evidence="2">Cytoplasm</location>
    </subcellularLocation>
</comment>
<evidence type="ECO:0000313" key="13">
    <source>
        <dbReference type="Proteomes" id="UP000016064"/>
    </source>
</evidence>